<evidence type="ECO:0000313" key="2">
    <source>
        <dbReference type="Proteomes" id="UP000247702"/>
    </source>
</evidence>
<dbReference type="EMBL" id="BEXD01001069">
    <property type="protein sequence ID" value="GBB92092.1"/>
    <property type="molecule type" value="Genomic_DNA"/>
</dbReference>
<name>A0A2Z6QUE2_9GLOM</name>
<reference evidence="1 2" key="1">
    <citation type="submission" date="2017-11" db="EMBL/GenBank/DDBJ databases">
        <title>The genome of Rhizophagus clarus HR1 reveals common genetic basis of auxotrophy among arbuscular mycorrhizal fungi.</title>
        <authorList>
            <person name="Kobayashi Y."/>
        </authorList>
    </citation>
    <scope>NUCLEOTIDE SEQUENCE [LARGE SCALE GENOMIC DNA]</scope>
    <source>
        <strain evidence="1 2">HR1</strain>
    </source>
</reference>
<proteinExistence type="predicted"/>
<dbReference type="Proteomes" id="UP000247702">
    <property type="component" value="Unassembled WGS sequence"/>
</dbReference>
<organism evidence="1 2">
    <name type="scientific">Rhizophagus clarus</name>
    <dbReference type="NCBI Taxonomy" id="94130"/>
    <lineage>
        <taxon>Eukaryota</taxon>
        <taxon>Fungi</taxon>
        <taxon>Fungi incertae sedis</taxon>
        <taxon>Mucoromycota</taxon>
        <taxon>Glomeromycotina</taxon>
        <taxon>Glomeromycetes</taxon>
        <taxon>Glomerales</taxon>
        <taxon>Glomeraceae</taxon>
        <taxon>Rhizophagus</taxon>
    </lineage>
</organism>
<gene>
    <name evidence="1" type="ORF">RclHR1_19600005</name>
</gene>
<sequence length="845" mass="98987">MCSDCYQIYSGWTKSTLTKKITLILCLPWWDAHDRCTACDEILKFNSDSQKWCSNCITIYIGCRHCLTTNVIFGAADQLQCKKCKRVSLVNIDSKYIESLVSTKFISNNHHQNVKYMNNSDKTSNSLKVVYDFIRNLNYLSPKLLIDWISHLQIINLENDDPFDLPIPIMFIPLNNSKDECYYCSKSYYLTPIFNQKYCKYCLFLYIKYTATNNNLDVCISTKITKCNRHEQKNLKFYKQNIQEWCNNCSEVLYFKQIVTNHKFYDINNNEQKFIENEKICKLCGKIIYDQILSNNIEFKMCSNCYQISSGWIGSTLTKKTIPILYLPRWDAHDQCIACDQILKFNSDNQKWCTNCIIIYIGCRYCLTTNIIFGITDKSQCKKCKRISLITINIKYIERDIFVSTTSFCQIANYVNNNTPLEVYNFIRNLNYSLKSSKSLLIDLLSNVQVTNLKDSKNTFSPIVPIMFIPFNNDEKTCHYCKKSYSVTFLFSQKYCRSCLNLYMKHTVSNNNLDICISTKITKCNRNEPRNLDFCTQNVKEWCNNCSEVSYFKQIVTNHKFYSIDQGIIESKEDCKLCRNLIHKKDLSNNSEFRLCTNCYLIISILIESIIDKKTIPILHLPWYDSNNQCTTCDQILEFNSNYQKWCSNCIVIHVGCKYCLTTNIIFGMLDQSQCKKCKRISLINIDRKHIKGESIVSTKFSSNNHYQIVNYVGNIDKTSNSLKEYNHVRNNLLSKPLIDWISYLLVTNLENNGLGLPMPMMFIPLNNSNNECYYCRKPYSLTLLFNQKYCKYCLFVYIKHIANNKLDIFISTKITGCNRHESRNITELGERPIIKYITWPLKQT</sequence>
<dbReference type="AlphaFoldDB" id="A0A2Z6QUE2"/>
<dbReference type="STRING" id="94130.A0A2Z6QUE2"/>
<comment type="caution">
    <text evidence="1">The sequence shown here is derived from an EMBL/GenBank/DDBJ whole genome shotgun (WGS) entry which is preliminary data.</text>
</comment>
<accession>A0A2Z6QUE2</accession>
<evidence type="ECO:0000313" key="1">
    <source>
        <dbReference type="EMBL" id="GBB92092.1"/>
    </source>
</evidence>
<keyword evidence="2" id="KW-1185">Reference proteome</keyword>
<protein>
    <submittedName>
        <fullName evidence="1">Uncharacterized protein</fullName>
    </submittedName>
</protein>